<gene>
    <name evidence="1" type="ORF">GIB67_032258</name>
</gene>
<organism evidence="1 2">
    <name type="scientific">Kingdonia uniflora</name>
    <dbReference type="NCBI Taxonomy" id="39325"/>
    <lineage>
        <taxon>Eukaryota</taxon>
        <taxon>Viridiplantae</taxon>
        <taxon>Streptophyta</taxon>
        <taxon>Embryophyta</taxon>
        <taxon>Tracheophyta</taxon>
        <taxon>Spermatophyta</taxon>
        <taxon>Magnoliopsida</taxon>
        <taxon>Ranunculales</taxon>
        <taxon>Circaeasteraceae</taxon>
        <taxon>Kingdonia</taxon>
    </lineage>
</organism>
<dbReference type="AlphaFoldDB" id="A0A7J7MXD6"/>
<proteinExistence type="predicted"/>
<sequence length="103" mass="11899">VETLNRIKTTPDKHDEYIITLGLQEVPEITQTSPLPLQIIPAGYPRKKTQKTSPELNPRFFSFLSLTLSYSTEAFNIHYLFIGFPLGHLRSTYHEIIHRFGLN</sequence>
<keyword evidence="2" id="KW-1185">Reference proteome</keyword>
<dbReference type="Proteomes" id="UP000541444">
    <property type="component" value="Unassembled WGS sequence"/>
</dbReference>
<evidence type="ECO:0000313" key="1">
    <source>
        <dbReference type="EMBL" id="KAF6159487.1"/>
    </source>
</evidence>
<evidence type="ECO:0000313" key="2">
    <source>
        <dbReference type="Proteomes" id="UP000541444"/>
    </source>
</evidence>
<accession>A0A7J7MXD6</accession>
<name>A0A7J7MXD6_9MAGN</name>
<comment type="caution">
    <text evidence="1">The sequence shown here is derived from an EMBL/GenBank/DDBJ whole genome shotgun (WGS) entry which is preliminary data.</text>
</comment>
<reference evidence="1 2" key="1">
    <citation type="journal article" date="2020" name="IScience">
        <title>Genome Sequencing of the Endangered Kingdonia uniflora (Circaeasteraceae, Ranunculales) Reveals Potential Mechanisms of Evolutionary Specialization.</title>
        <authorList>
            <person name="Sun Y."/>
            <person name="Deng T."/>
            <person name="Zhang A."/>
            <person name="Moore M.J."/>
            <person name="Landis J.B."/>
            <person name="Lin N."/>
            <person name="Zhang H."/>
            <person name="Zhang X."/>
            <person name="Huang J."/>
            <person name="Zhang X."/>
            <person name="Sun H."/>
            <person name="Wang H."/>
        </authorList>
    </citation>
    <scope>NUCLEOTIDE SEQUENCE [LARGE SCALE GENOMIC DNA]</scope>
    <source>
        <strain evidence="1">TB1705</strain>
        <tissue evidence="1">Leaf</tissue>
    </source>
</reference>
<dbReference type="EMBL" id="JACGCM010001193">
    <property type="protein sequence ID" value="KAF6159487.1"/>
    <property type="molecule type" value="Genomic_DNA"/>
</dbReference>
<feature type="non-terminal residue" evidence="1">
    <location>
        <position position="1"/>
    </location>
</feature>
<feature type="non-terminal residue" evidence="1">
    <location>
        <position position="103"/>
    </location>
</feature>
<protein>
    <submittedName>
        <fullName evidence="1">Uncharacterized protein</fullName>
    </submittedName>
</protein>